<accession>A0A7T1WV18</accession>
<reference evidence="3" key="1">
    <citation type="submission" date="2020-02" db="EMBL/GenBank/DDBJ databases">
        <title>Streptomyces sp. ASO4wet.</title>
        <authorList>
            <person name="Risdian C."/>
            <person name="Landwehr W."/>
            <person name="Schupp P."/>
            <person name="Wink J."/>
        </authorList>
    </citation>
    <scope>NUCLEOTIDE SEQUENCE [LARGE SCALE GENOMIC DNA]</scope>
    <source>
        <strain evidence="3">ASO4wet</strain>
    </source>
</reference>
<sequence length="101" mass="10654">MNDKDVEKTGEQAHPQAPWWAGLGMLGALTLIVVGGIAAAWTFLAPAAGLSWLPFTPDEPATGYYQAAKLVAIGLVILGTALLGRRSRTAVADEPEKPQRT</sequence>
<evidence type="ECO:0000256" key="1">
    <source>
        <dbReference type="SAM" id="Phobius"/>
    </source>
</evidence>
<dbReference type="RefSeq" id="WP_197353983.1">
    <property type="nucleotide sequence ID" value="NZ_CP048882.1"/>
</dbReference>
<keyword evidence="1" id="KW-0812">Transmembrane</keyword>
<gene>
    <name evidence="2" type="ORF">G4Z16_31615</name>
</gene>
<organism evidence="2 3">
    <name type="scientific">Streptomyces bathyalis</name>
    <dbReference type="NCBI Taxonomy" id="2710756"/>
    <lineage>
        <taxon>Bacteria</taxon>
        <taxon>Bacillati</taxon>
        <taxon>Actinomycetota</taxon>
        <taxon>Actinomycetes</taxon>
        <taxon>Kitasatosporales</taxon>
        <taxon>Streptomycetaceae</taxon>
        <taxon>Streptomyces</taxon>
    </lineage>
</organism>
<evidence type="ECO:0000313" key="2">
    <source>
        <dbReference type="EMBL" id="QPP10224.1"/>
    </source>
</evidence>
<dbReference type="AlphaFoldDB" id="A0A7T1WV18"/>
<keyword evidence="3" id="KW-1185">Reference proteome</keyword>
<protein>
    <submittedName>
        <fullName evidence="2">Uncharacterized protein</fullName>
    </submittedName>
</protein>
<proteinExistence type="predicted"/>
<name>A0A7T1WV18_9ACTN</name>
<keyword evidence="1" id="KW-1133">Transmembrane helix</keyword>
<keyword evidence="1" id="KW-0472">Membrane</keyword>
<dbReference type="EMBL" id="CP048882">
    <property type="protein sequence ID" value="QPP10224.1"/>
    <property type="molecule type" value="Genomic_DNA"/>
</dbReference>
<feature type="transmembrane region" description="Helical" evidence="1">
    <location>
        <begin position="20"/>
        <end position="44"/>
    </location>
</feature>
<dbReference type="Proteomes" id="UP000595046">
    <property type="component" value="Chromosome"/>
</dbReference>
<feature type="transmembrane region" description="Helical" evidence="1">
    <location>
        <begin position="64"/>
        <end position="83"/>
    </location>
</feature>
<dbReference type="KEGG" id="sbat:G4Z16_31615"/>
<evidence type="ECO:0000313" key="3">
    <source>
        <dbReference type="Proteomes" id="UP000595046"/>
    </source>
</evidence>